<feature type="transmembrane region" description="Helical" evidence="15">
    <location>
        <begin position="6"/>
        <end position="27"/>
    </location>
</feature>
<comment type="similarity">
    <text evidence="4">Belongs to the HemJ family.</text>
</comment>
<evidence type="ECO:0000256" key="5">
    <source>
        <dbReference type="ARBA" id="ARBA00017504"/>
    </source>
</evidence>
<evidence type="ECO:0000256" key="2">
    <source>
        <dbReference type="ARBA" id="ARBA00004651"/>
    </source>
</evidence>
<feature type="transmembrane region" description="Helical" evidence="15">
    <location>
        <begin position="115"/>
        <end position="134"/>
    </location>
</feature>
<dbReference type="EMBL" id="BMFS01000001">
    <property type="protein sequence ID" value="GGG91287.1"/>
    <property type="molecule type" value="Genomic_DNA"/>
</dbReference>
<evidence type="ECO:0000256" key="7">
    <source>
        <dbReference type="ARBA" id="ARBA00022617"/>
    </source>
</evidence>
<keyword evidence="6" id="KW-1003">Cell membrane</keyword>
<keyword evidence="9" id="KW-0479">Metal-binding</keyword>
<feature type="transmembrane region" description="Helical" evidence="15">
    <location>
        <begin position="77"/>
        <end position="95"/>
    </location>
</feature>
<keyword evidence="17" id="KW-1185">Reference proteome</keyword>
<gene>
    <name evidence="16" type="ORF">GCM10007420_03200</name>
</gene>
<keyword evidence="12" id="KW-0408">Iron</keyword>
<reference evidence="17" key="1">
    <citation type="journal article" date="2019" name="Int. J. Syst. Evol. Microbiol.">
        <title>The Global Catalogue of Microorganisms (GCM) 10K type strain sequencing project: providing services to taxonomists for standard genome sequencing and annotation.</title>
        <authorList>
            <consortium name="The Broad Institute Genomics Platform"/>
            <consortium name="The Broad Institute Genome Sequencing Center for Infectious Disease"/>
            <person name="Wu L."/>
            <person name="Ma J."/>
        </authorList>
    </citation>
    <scope>NUCLEOTIDE SEQUENCE [LARGE SCALE GENOMIC DNA]</scope>
    <source>
        <strain evidence="17">CGMCC 1.12766</strain>
    </source>
</reference>
<organism evidence="16 17">
    <name type="scientific">Glycocaulis albus</name>
    <dbReference type="NCBI Taxonomy" id="1382801"/>
    <lineage>
        <taxon>Bacteria</taxon>
        <taxon>Pseudomonadati</taxon>
        <taxon>Pseudomonadota</taxon>
        <taxon>Alphaproteobacteria</taxon>
        <taxon>Maricaulales</taxon>
        <taxon>Maricaulaceae</taxon>
        <taxon>Glycocaulis</taxon>
    </lineage>
</organism>
<keyword evidence="13 15" id="KW-0472">Membrane</keyword>
<feature type="transmembrane region" description="Helical" evidence="15">
    <location>
        <begin position="48"/>
        <end position="71"/>
    </location>
</feature>
<dbReference type="PANTHER" id="PTHR40255">
    <property type="entry name" value="UPF0093 MEMBRANE PROTEIN SLR1790"/>
    <property type="match status" value="1"/>
</dbReference>
<protein>
    <recommendedName>
        <fullName evidence="5">Protoporphyrinogen IX oxidase</fullName>
    </recommendedName>
</protein>
<dbReference type="Pfam" id="PF03653">
    <property type="entry name" value="UPF0093"/>
    <property type="match status" value="1"/>
</dbReference>
<sequence length="178" mass="19020">MLVALKTIHIMAIAVWAGGLVALPSLLRRDEEMPSRAAIVRLHHFSRFAYDALVSPAAVLAIATGTGLIFFVVADDWLYLKLIAVAGMVGVHMLIGRVLDQLESPDARPTSWKRAALLAGAVITILAVLVLVLGRPDIPESWMPGWLLEGQDGELPFISDGFSAGSLSSSVPGRETPT</sequence>
<comment type="catalytic activity">
    <reaction evidence="14">
        <text>protoporphyrinogen IX + 3 A = protoporphyrin IX + 3 AH2</text>
        <dbReference type="Rhea" id="RHEA:62000"/>
        <dbReference type="ChEBI" id="CHEBI:13193"/>
        <dbReference type="ChEBI" id="CHEBI:17499"/>
        <dbReference type="ChEBI" id="CHEBI:57306"/>
        <dbReference type="ChEBI" id="CHEBI:57307"/>
    </reaction>
</comment>
<name>A0ABQ1XDB8_9PROT</name>
<proteinExistence type="inferred from homology"/>
<comment type="caution">
    <text evidence="16">The sequence shown here is derived from an EMBL/GenBank/DDBJ whole genome shotgun (WGS) entry which is preliminary data.</text>
</comment>
<comment type="pathway">
    <text evidence="3">Porphyrin-containing compound metabolism; protoporphyrin-IX biosynthesis; protoporphyrin-IX from protoporphyrinogen-IX: step 1/1.</text>
</comment>
<keyword evidence="10 15" id="KW-1133">Transmembrane helix</keyword>
<evidence type="ECO:0000256" key="11">
    <source>
        <dbReference type="ARBA" id="ARBA00023002"/>
    </source>
</evidence>
<evidence type="ECO:0000256" key="1">
    <source>
        <dbReference type="ARBA" id="ARBA00001970"/>
    </source>
</evidence>
<evidence type="ECO:0000256" key="14">
    <source>
        <dbReference type="ARBA" id="ARBA00048390"/>
    </source>
</evidence>
<evidence type="ECO:0000256" key="8">
    <source>
        <dbReference type="ARBA" id="ARBA00022692"/>
    </source>
</evidence>
<dbReference type="RefSeq" id="WP_188450794.1">
    <property type="nucleotide sequence ID" value="NZ_BMFS01000001.1"/>
</dbReference>
<evidence type="ECO:0000256" key="9">
    <source>
        <dbReference type="ARBA" id="ARBA00022723"/>
    </source>
</evidence>
<dbReference type="InterPro" id="IPR005265">
    <property type="entry name" value="HemJ-like"/>
</dbReference>
<evidence type="ECO:0000256" key="3">
    <source>
        <dbReference type="ARBA" id="ARBA00005073"/>
    </source>
</evidence>
<dbReference type="PANTHER" id="PTHR40255:SF1">
    <property type="entry name" value="PROTOPORPHYRINOGEN IX OXIDASE"/>
    <property type="match status" value="1"/>
</dbReference>
<accession>A0ABQ1XDB8</accession>
<evidence type="ECO:0000256" key="12">
    <source>
        <dbReference type="ARBA" id="ARBA00023004"/>
    </source>
</evidence>
<evidence type="ECO:0000256" key="13">
    <source>
        <dbReference type="ARBA" id="ARBA00023136"/>
    </source>
</evidence>
<keyword evidence="11" id="KW-0560">Oxidoreductase</keyword>
<evidence type="ECO:0000313" key="16">
    <source>
        <dbReference type="EMBL" id="GGG91287.1"/>
    </source>
</evidence>
<evidence type="ECO:0000256" key="6">
    <source>
        <dbReference type="ARBA" id="ARBA00022475"/>
    </source>
</evidence>
<keyword evidence="7" id="KW-0349">Heme</keyword>
<evidence type="ECO:0000256" key="10">
    <source>
        <dbReference type="ARBA" id="ARBA00022989"/>
    </source>
</evidence>
<comment type="subcellular location">
    <subcellularLocation>
        <location evidence="2">Cell membrane</location>
        <topology evidence="2">Multi-pass membrane protein</topology>
    </subcellularLocation>
</comment>
<dbReference type="Proteomes" id="UP000648722">
    <property type="component" value="Unassembled WGS sequence"/>
</dbReference>
<evidence type="ECO:0000256" key="15">
    <source>
        <dbReference type="SAM" id="Phobius"/>
    </source>
</evidence>
<evidence type="ECO:0000313" key="17">
    <source>
        <dbReference type="Proteomes" id="UP000648722"/>
    </source>
</evidence>
<evidence type="ECO:0000256" key="4">
    <source>
        <dbReference type="ARBA" id="ARBA00006501"/>
    </source>
</evidence>
<keyword evidence="8 15" id="KW-0812">Transmembrane</keyword>
<comment type="cofactor">
    <cofactor evidence="1">
        <name>heme b</name>
        <dbReference type="ChEBI" id="CHEBI:60344"/>
    </cofactor>
</comment>